<keyword evidence="1 6" id="KW-0808">Transferase</keyword>
<keyword evidence="3 6" id="KW-0418">Kinase</keyword>
<evidence type="ECO:0000256" key="3">
    <source>
        <dbReference type="ARBA" id="ARBA00022777"/>
    </source>
</evidence>
<dbReference type="Proteomes" id="UP000324233">
    <property type="component" value="Chromosome"/>
</dbReference>
<gene>
    <name evidence="6" type="primary">stkP_3</name>
    <name evidence="6" type="ORF">OJF2_21000</name>
</gene>
<dbReference type="KEGG" id="agv:OJF2_21000"/>
<keyword evidence="2" id="KW-0547">Nucleotide-binding</keyword>
<evidence type="ECO:0000313" key="6">
    <source>
        <dbReference type="EMBL" id="QEH33596.1"/>
    </source>
</evidence>
<evidence type="ECO:0000256" key="1">
    <source>
        <dbReference type="ARBA" id="ARBA00022679"/>
    </source>
</evidence>
<dbReference type="RefSeq" id="WP_148593584.1">
    <property type="nucleotide sequence ID" value="NZ_CP042997.1"/>
</dbReference>
<dbReference type="SMART" id="SM00220">
    <property type="entry name" value="S_TKc"/>
    <property type="match status" value="1"/>
</dbReference>
<sequence length="475" mass="52185">MSHGSAETRELGHRSGADASWSPAERLFNVGALVDGRYEVIRPVGRGGMGWVVEVERLDDGRRLALKYCEGSSLRGKRLVREAKILGSLRHPHLLPVLDARLDQEPPYFVMPLAAGTLEEDIRARRRGGIAWSLSVLRQVCMGVQALHWAGVTHRDLKPANVLRLEDGRYVVADLGTAKREPRDSTILTRTCAILGTLCYLAPEQLLPGGSRTADARTDVFQLGKMLYQLVTGKLPAVIEATALPPALSHIILRAVAQRPDERYPDVASLLDAIDACRWNAPSRLAGSPSDILEVLVARHQGGDDPEAVRREILHALLRLQGEPPAVVLEAIDRLPRRLLVELGERGDPAFVRALGAFARALEHAAGRRPFDYADLVVARMRAVFQASDSAEIKVAALRAILIAAVVLNRYAAMGHFKALIYGVQSSELAFLAAEMLRENRDYFQEVATHLNATRLHPAVLAVVDDLDWIDTVSF</sequence>
<reference evidence="6 7" key="1">
    <citation type="submission" date="2019-08" db="EMBL/GenBank/DDBJ databases">
        <title>Deep-cultivation of Planctomycetes and their phenomic and genomic characterization uncovers novel biology.</title>
        <authorList>
            <person name="Wiegand S."/>
            <person name="Jogler M."/>
            <person name="Boedeker C."/>
            <person name="Pinto D."/>
            <person name="Vollmers J."/>
            <person name="Rivas-Marin E."/>
            <person name="Kohn T."/>
            <person name="Peeters S.H."/>
            <person name="Heuer A."/>
            <person name="Rast P."/>
            <person name="Oberbeckmann S."/>
            <person name="Bunk B."/>
            <person name="Jeske O."/>
            <person name="Meyerdierks A."/>
            <person name="Storesund J.E."/>
            <person name="Kallscheuer N."/>
            <person name="Luecker S."/>
            <person name="Lage O.M."/>
            <person name="Pohl T."/>
            <person name="Merkel B.J."/>
            <person name="Hornburger P."/>
            <person name="Mueller R.-W."/>
            <person name="Bruemmer F."/>
            <person name="Labrenz M."/>
            <person name="Spormann A.M."/>
            <person name="Op den Camp H."/>
            <person name="Overmann J."/>
            <person name="Amann R."/>
            <person name="Jetten M.S.M."/>
            <person name="Mascher T."/>
            <person name="Medema M.H."/>
            <person name="Devos D.P."/>
            <person name="Kaster A.-K."/>
            <person name="Ovreas L."/>
            <person name="Rohde M."/>
            <person name="Galperin M.Y."/>
            <person name="Jogler C."/>
        </authorList>
    </citation>
    <scope>NUCLEOTIDE SEQUENCE [LARGE SCALE GENOMIC DNA]</scope>
    <source>
        <strain evidence="6 7">OJF2</strain>
    </source>
</reference>
<dbReference type="PROSITE" id="PS50011">
    <property type="entry name" value="PROTEIN_KINASE_DOM"/>
    <property type="match status" value="1"/>
</dbReference>
<evidence type="ECO:0000256" key="2">
    <source>
        <dbReference type="ARBA" id="ARBA00022741"/>
    </source>
</evidence>
<keyword evidence="7" id="KW-1185">Reference proteome</keyword>
<evidence type="ECO:0000313" key="7">
    <source>
        <dbReference type="Proteomes" id="UP000324233"/>
    </source>
</evidence>
<dbReference type="AlphaFoldDB" id="A0A5B9VYZ5"/>
<evidence type="ECO:0000259" key="5">
    <source>
        <dbReference type="PROSITE" id="PS50011"/>
    </source>
</evidence>
<dbReference type="Gene3D" id="3.30.200.20">
    <property type="entry name" value="Phosphorylase Kinase, domain 1"/>
    <property type="match status" value="1"/>
</dbReference>
<evidence type="ECO:0000256" key="4">
    <source>
        <dbReference type="ARBA" id="ARBA00022840"/>
    </source>
</evidence>
<dbReference type="CDD" id="cd14014">
    <property type="entry name" value="STKc_PknB_like"/>
    <property type="match status" value="1"/>
</dbReference>
<dbReference type="Pfam" id="PF00069">
    <property type="entry name" value="Pkinase"/>
    <property type="match status" value="1"/>
</dbReference>
<dbReference type="EMBL" id="CP042997">
    <property type="protein sequence ID" value="QEH33596.1"/>
    <property type="molecule type" value="Genomic_DNA"/>
</dbReference>
<dbReference type="GO" id="GO:0005524">
    <property type="term" value="F:ATP binding"/>
    <property type="evidence" value="ECO:0007669"/>
    <property type="project" value="UniProtKB-KW"/>
</dbReference>
<dbReference type="SUPFAM" id="SSF56112">
    <property type="entry name" value="Protein kinase-like (PK-like)"/>
    <property type="match status" value="1"/>
</dbReference>
<dbReference type="InterPro" id="IPR011009">
    <property type="entry name" value="Kinase-like_dom_sf"/>
</dbReference>
<protein>
    <submittedName>
        <fullName evidence="6">Serine/threonine-protein kinase StkP</fullName>
        <ecNumber evidence="6">2.7.11.1</ecNumber>
    </submittedName>
</protein>
<dbReference type="EC" id="2.7.11.1" evidence="6"/>
<accession>A0A5B9VYZ5</accession>
<dbReference type="InterPro" id="IPR000719">
    <property type="entry name" value="Prot_kinase_dom"/>
</dbReference>
<name>A0A5B9VYZ5_9BACT</name>
<feature type="domain" description="Protein kinase" evidence="5">
    <location>
        <begin position="38"/>
        <end position="327"/>
    </location>
</feature>
<dbReference type="Gene3D" id="1.10.510.10">
    <property type="entry name" value="Transferase(Phosphotransferase) domain 1"/>
    <property type="match status" value="1"/>
</dbReference>
<organism evidence="6 7">
    <name type="scientific">Aquisphaera giovannonii</name>
    <dbReference type="NCBI Taxonomy" id="406548"/>
    <lineage>
        <taxon>Bacteria</taxon>
        <taxon>Pseudomonadati</taxon>
        <taxon>Planctomycetota</taxon>
        <taxon>Planctomycetia</taxon>
        <taxon>Isosphaerales</taxon>
        <taxon>Isosphaeraceae</taxon>
        <taxon>Aquisphaera</taxon>
    </lineage>
</organism>
<dbReference type="PANTHER" id="PTHR43289:SF6">
    <property type="entry name" value="SERINE_THREONINE-PROTEIN KINASE NEKL-3"/>
    <property type="match status" value="1"/>
</dbReference>
<dbReference type="OrthoDB" id="9788659at2"/>
<keyword evidence="4" id="KW-0067">ATP-binding</keyword>
<proteinExistence type="predicted"/>
<dbReference type="GO" id="GO:0004674">
    <property type="term" value="F:protein serine/threonine kinase activity"/>
    <property type="evidence" value="ECO:0007669"/>
    <property type="project" value="UniProtKB-EC"/>
</dbReference>
<dbReference type="PANTHER" id="PTHR43289">
    <property type="entry name" value="MITOGEN-ACTIVATED PROTEIN KINASE KINASE KINASE 20-RELATED"/>
    <property type="match status" value="1"/>
</dbReference>